<name>A0A222IJK2_RHIML</name>
<protein>
    <submittedName>
        <fullName evidence="2">Glycosyltransferase</fullName>
    </submittedName>
</protein>
<dbReference type="Proteomes" id="UP000429484">
    <property type="component" value="Unassembled WGS sequence"/>
</dbReference>
<reference evidence="2 3" key="1">
    <citation type="journal article" date="2013" name="Genome Biol.">
        <title>Comparative genomics of the core and accessory genomes of 48 Sinorhizobium strains comprising five genospecies.</title>
        <authorList>
            <person name="Sugawara M."/>
            <person name="Epstein B."/>
            <person name="Badgley B.D."/>
            <person name="Unno T."/>
            <person name="Xu L."/>
            <person name="Reese J."/>
            <person name="Gyaneshwar P."/>
            <person name="Denny R."/>
            <person name="Mudge J."/>
            <person name="Bharti A.K."/>
            <person name="Farmer A.D."/>
            <person name="May G.D."/>
            <person name="Woodward J.E."/>
            <person name="Medigue C."/>
            <person name="Vallenet D."/>
            <person name="Lajus A."/>
            <person name="Rouy Z."/>
            <person name="Martinez-Vaz B."/>
            <person name="Tiffin P."/>
            <person name="Young N.D."/>
            <person name="Sadowsky M.J."/>
        </authorList>
    </citation>
    <scope>NUCLEOTIDE SEQUENCE [LARGE SCALE GENOMIC DNA]</scope>
    <source>
        <strain evidence="2 3">N6B1</strain>
    </source>
</reference>
<feature type="domain" description="Glycosyltransferase subfamily 4-like N-terminal" evidence="1">
    <location>
        <begin position="16"/>
        <end position="191"/>
    </location>
</feature>
<gene>
    <name evidence="2" type="ORF">GHK53_28320</name>
</gene>
<accession>A0A222IJK2</accession>
<dbReference type="CDD" id="cd03801">
    <property type="entry name" value="GT4_PimA-like"/>
    <property type="match status" value="1"/>
</dbReference>
<evidence type="ECO:0000259" key="1">
    <source>
        <dbReference type="Pfam" id="PF13439"/>
    </source>
</evidence>
<proteinExistence type="predicted"/>
<dbReference type="SUPFAM" id="SSF53756">
    <property type="entry name" value="UDP-Glycosyltransferase/glycogen phosphorylase"/>
    <property type="match status" value="1"/>
</dbReference>
<dbReference type="Pfam" id="PF13692">
    <property type="entry name" value="Glyco_trans_1_4"/>
    <property type="match status" value="1"/>
</dbReference>
<dbReference type="Pfam" id="PF13439">
    <property type="entry name" value="Glyco_transf_4"/>
    <property type="match status" value="1"/>
</dbReference>
<dbReference type="GO" id="GO:0016757">
    <property type="term" value="F:glycosyltransferase activity"/>
    <property type="evidence" value="ECO:0007669"/>
    <property type="project" value="UniProtKB-ARBA"/>
</dbReference>
<dbReference type="Gene3D" id="3.40.50.2000">
    <property type="entry name" value="Glycogen Phosphorylase B"/>
    <property type="match status" value="2"/>
</dbReference>
<evidence type="ECO:0000313" key="2">
    <source>
        <dbReference type="EMBL" id="MQW36577.1"/>
    </source>
</evidence>
<dbReference type="InterPro" id="IPR028098">
    <property type="entry name" value="Glyco_trans_4-like_N"/>
</dbReference>
<dbReference type="PANTHER" id="PTHR12526:SF637">
    <property type="entry name" value="GLYCOSYLTRANSFERASE EPSF-RELATED"/>
    <property type="match status" value="1"/>
</dbReference>
<sequence length="389" mass="42667">MSERPLRILHCFRSPVGGIFRHVRDLAEAHANAGHQVGILCDSTTGGAHEDALFEEVRPHLALGIIRVPIPRSIGASDAAALWRGYKEIRSLQPDVLHGHGAKGGVLARIVGSALRVNKYRVARLYSPHGGSLHFERRSLAGSLILRVERLQERLTDALVFVCEYERRTYGARVGLPLARNELIYNGIDDAEFEPVETGPGAVDFLYIGMMRDLKGPDLFIEGFAAAEEIAGRRLSALMVGDGPQQRQYEEMTLRMGLADRVRLLPAMRAREAFALARKVVIPSRAESMPYILLEALAAGKPVIATRVGGIPEVLGADSEALVPPGDAGALARLMADAIRDTGWAARTMPDAERFKSRFAASVMTRHVMQLYRDLTEESLVPQGRLRTT</sequence>
<dbReference type="PANTHER" id="PTHR12526">
    <property type="entry name" value="GLYCOSYLTRANSFERASE"/>
    <property type="match status" value="1"/>
</dbReference>
<dbReference type="AlphaFoldDB" id="A0A222IJK2"/>
<organism evidence="2 3">
    <name type="scientific">Rhizobium meliloti</name>
    <name type="common">Ensifer meliloti</name>
    <name type="synonym">Sinorhizobium meliloti</name>
    <dbReference type="NCBI Taxonomy" id="382"/>
    <lineage>
        <taxon>Bacteria</taxon>
        <taxon>Pseudomonadati</taxon>
        <taxon>Pseudomonadota</taxon>
        <taxon>Alphaproteobacteria</taxon>
        <taxon>Hyphomicrobiales</taxon>
        <taxon>Rhizobiaceae</taxon>
        <taxon>Sinorhizobium/Ensifer group</taxon>
        <taxon>Sinorhizobium</taxon>
    </lineage>
</organism>
<dbReference type="RefSeq" id="WP_003529251.1">
    <property type="nucleotide sequence ID" value="NZ_CP021808.1"/>
</dbReference>
<comment type="caution">
    <text evidence="2">The sequence shown here is derived from an EMBL/GenBank/DDBJ whole genome shotgun (WGS) entry which is preliminary data.</text>
</comment>
<dbReference type="EMBL" id="WISR01000226">
    <property type="protein sequence ID" value="MQW36577.1"/>
    <property type="molecule type" value="Genomic_DNA"/>
</dbReference>
<evidence type="ECO:0000313" key="3">
    <source>
        <dbReference type="Proteomes" id="UP000429484"/>
    </source>
</evidence>